<sequence length="1269" mass="145959">MLGARRNDGDDAGRSSYDALARLASSSRPSSPGGTSTASRARTERGTREVRREIDYKNGSSARTSIRAGDVVAFVTPDEGKPYVAVGERDEARDGEVRWRFEADADGVGSAQALRERQETHLEVLMHNGFIGFRSFAAKERLLQATRHGRQRLGFASVNFGTWEEWILDDVERRRLNDSAWTRCEITLKHRRLEAYRLHVTIVRVGKVVSSSTVVEEVEKDDLKSVSRHSTPRGALTAVDRFRVAREPAEEPRVRPHAMHVMGGAMMKEWAAALEKEVAARRIIEQELHELHQADDQLREWALTELNRLRQFAQSEVDSLANEVEERNKKMAEMKQQRRALELRSKMLENLDEERLNSIVDTFRRVQCGSLLRRTFAQWRHVSGAGSGMLKSKAIEHAFSKYHASGQRKYLLKRVMTAWRANAAQEKRVRRLLSSVLNRYCFVAFRTWANEYRAGKLRREVKERVAPSRRIGVHLDNALITGFQTRAELKNHHLRRAIIDHARRIPGVRVDLVSAAFEGGRETENAATYMLSDSLSDPLGSINLAREAALRRAGVESIGDVTHAFDQGVAAASRMIQARLNYVYTHADTIPEAIWLIKAYDIGESVENAAEQNRAMSRGKLLVDVSKMPTKAGRVILGAFYRGNYARDYALERRASFAKYEDAFEAGMAAGSGQYKRQEFTSQARSAVELDAICVAFDGGVANACYATNTNPFTRVQAIVDSNDSVSWLRETLMTTVEVASGNVLTTNNEFLLHKILHPLSKDMMRVSFKAWLKTHREVKESNLLVARFSARRDRRSKKETLFAWRNIATALKKRHIVLRRIGLRIKNVTLSSAFQTWADNADTIASQRVILTRYVHRMKSRLLYATFKAWAEVSTKDDRLEKMIHMILARIKRFELIKAFSAWVDHAQSAIANREKAERFILRFRNRTLAMSLRAWRENTEEVKTHRMKIRKVVVRAQNRMLAASFYQWSNLVSEKKRRSVLLERMALRLNMRLLVRSWNKWGEYVVNEKRRNNVLGKVYSRIRNTALANAFTRWREFAEESYDAKMQLRKIVSRMLRLRLSQALGRWRENTIESQRQRALLARVATRIRNRCVAQCFNAWCDTVNDNKIEAQASAYRQRLVNNLCLRINRAMLREAFKKWWRVVEEREMHREMIRKVLRAKRVAMNFFMTWYWDAFDGDIQDTMADMFGSTRAYMTEAFDGADVAREALDFVRYYDNDSFEGDEGREEFTAGGSPPPPEWTNDDDFVTPSATPSKSARPSPREGFVP</sequence>
<accession>A0A1Y5I8B0</accession>
<protein>
    <recommendedName>
        <fullName evidence="3">Sfi1 spindle body domain-containing protein</fullName>
    </recommendedName>
</protein>
<dbReference type="AlphaFoldDB" id="A0A1Y5I8B0"/>
<dbReference type="PANTHER" id="PTHR22028">
    <property type="entry name" value="SFI1 SPINDLE BODY DOMAIN-CONTAINING PROTEIN-RELATED"/>
    <property type="match status" value="1"/>
</dbReference>
<feature type="region of interest" description="Disordered" evidence="2">
    <location>
        <begin position="1"/>
        <end position="53"/>
    </location>
</feature>
<feature type="region of interest" description="Disordered" evidence="2">
    <location>
        <begin position="1222"/>
        <end position="1269"/>
    </location>
</feature>
<evidence type="ECO:0000313" key="4">
    <source>
        <dbReference type="EMBL" id="OUS45799.1"/>
    </source>
</evidence>
<evidence type="ECO:0000256" key="2">
    <source>
        <dbReference type="SAM" id="MobiDB-lite"/>
    </source>
</evidence>
<organism evidence="4">
    <name type="scientific">Ostreococcus tauri</name>
    <name type="common">Marine green alga</name>
    <dbReference type="NCBI Taxonomy" id="70448"/>
    <lineage>
        <taxon>Eukaryota</taxon>
        <taxon>Viridiplantae</taxon>
        <taxon>Chlorophyta</taxon>
        <taxon>Mamiellophyceae</taxon>
        <taxon>Mamiellales</taxon>
        <taxon>Bathycoccaceae</taxon>
        <taxon>Ostreococcus</taxon>
    </lineage>
</organism>
<dbReference type="PANTHER" id="PTHR22028:SF9">
    <property type="entry name" value="SFI1 SPINDLE BODY DOMAIN-CONTAINING PROTEIN"/>
    <property type="match status" value="1"/>
</dbReference>
<feature type="compositionally biased region" description="Basic and acidic residues" evidence="2">
    <location>
        <begin position="41"/>
        <end position="53"/>
    </location>
</feature>
<feature type="coiled-coil region" evidence="1">
    <location>
        <begin position="303"/>
        <end position="354"/>
    </location>
</feature>
<feature type="domain" description="Sfi1 spindle body" evidence="3">
    <location>
        <begin position="899"/>
        <end position="1127"/>
    </location>
</feature>
<evidence type="ECO:0000259" key="3">
    <source>
        <dbReference type="Pfam" id="PF08457"/>
    </source>
</evidence>
<keyword evidence="1" id="KW-0175">Coiled coil</keyword>
<dbReference type="InterPro" id="IPR052270">
    <property type="entry name" value="CACF_protein"/>
</dbReference>
<evidence type="ECO:0000256" key="1">
    <source>
        <dbReference type="SAM" id="Coils"/>
    </source>
</evidence>
<proteinExistence type="predicted"/>
<feature type="compositionally biased region" description="Basic and acidic residues" evidence="2">
    <location>
        <begin position="1"/>
        <end position="13"/>
    </location>
</feature>
<dbReference type="GO" id="GO:0019902">
    <property type="term" value="F:phosphatase binding"/>
    <property type="evidence" value="ECO:0007669"/>
    <property type="project" value="TreeGrafter"/>
</dbReference>
<feature type="compositionally biased region" description="Low complexity" evidence="2">
    <location>
        <begin position="14"/>
        <end position="40"/>
    </location>
</feature>
<name>A0A1Y5I8B0_OSTTA</name>
<dbReference type="Proteomes" id="UP000195557">
    <property type="component" value="Unassembled WGS sequence"/>
</dbReference>
<gene>
    <name evidence="4" type="ORF">BE221DRAFT_192452</name>
</gene>
<dbReference type="Pfam" id="PF08457">
    <property type="entry name" value="Sfi1"/>
    <property type="match status" value="1"/>
</dbReference>
<reference evidence="4" key="1">
    <citation type="submission" date="2017-04" db="EMBL/GenBank/DDBJ databases">
        <title>Population genomics of picophytoplankton unveils novel chromosome hypervariability.</title>
        <authorList>
            <consortium name="DOE Joint Genome Institute"/>
            <person name="Blanc-Mathieu R."/>
            <person name="Krasovec M."/>
            <person name="Hebrard M."/>
            <person name="Yau S."/>
            <person name="Desgranges E."/>
            <person name="Martin J."/>
            <person name="Schackwitz W."/>
            <person name="Kuo A."/>
            <person name="Salin G."/>
            <person name="Donnadieu C."/>
            <person name="Desdevises Y."/>
            <person name="Sanchez-Ferandin S."/>
            <person name="Moreau H."/>
            <person name="Rivals E."/>
            <person name="Grigoriev I.V."/>
            <person name="Grimsley N."/>
            <person name="Eyre-Walker A."/>
            <person name="Piganeau G."/>
        </authorList>
    </citation>
    <scope>NUCLEOTIDE SEQUENCE [LARGE SCALE GENOMIC DNA]</scope>
    <source>
        <strain evidence="4">RCC 1115</strain>
    </source>
</reference>
<dbReference type="InterPro" id="IPR013665">
    <property type="entry name" value="Sfi1_dom"/>
</dbReference>
<dbReference type="eggNOG" id="ENOG502SB78">
    <property type="taxonomic scope" value="Eukaryota"/>
</dbReference>
<dbReference type="EMBL" id="KZ155785">
    <property type="protein sequence ID" value="OUS45799.1"/>
    <property type="molecule type" value="Genomic_DNA"/>
</dbReference>